<reference evidence="1 2" key="1">
    <citation type="submission" date="2016-10" db="EMBL/GenBank/DDBJ databases">
        <authorList>
            <person name="de Groot N.N."/>
        </authorList>
    </citation>
    <scope>NUCLEOTIDE SEQUENCE [LARGE SCALE GENOMIC DNA]</scope>
    <source>
        <strain evidence="1 2">LMG 26867</strain>
    </source>
</reference>
<dbReference type="InterPro" id="IPR016084">
    <property type="entry name" value="Haem_Oase-like_multi-hlx"/>
</dbReference>
<dbReference type="EMBL" id="LT629762">
    <property type="protein sequence ID" value="SDT27274.1"/>
    <property type="molecule type" value="Genomic_DNA"/>
</dbReference>
<dbReference type="STRING" id="1148509.SAMN05216222_3691"/>
<protein>
    <submittedName>
        <fullName evidence="1">Iron-containing redox enzyme</fullName>
    </submittedName>
</protein>
<dbReference type="SMART" id="SM01236">
    <property type="entry name" value="Haem_oxygenase_2"/>
    <property type="match status" value="1"/>
</dbReference>
<sequence length="285" mass="32650">MSDLQKELFLANRACIKKLEPLNSRIAAFEHDWIYSTIEKTRTADAPTDLAGLRQRLAALVEEDRSEVPPSAVYVAEQMTRDEFKILVQEFALDGLTEAQVFYHLMPRLSLAAQMPVLRMMIDEFGSGNLKRSHTTLYVDLLKELEMPVDLEFYIDANSSAGYSFPNMFCWLAMRADDPSYFAGVITYFETVVPFFFECYTAICERLQIKAHTYYSEHVHIDVFHAIEGQRLLKAMDVTGDLDPVKAWNGICMGRDITNAAFDAAVAKAQRQKHFDKERMIERAF</sequence>
<gene>
    <name evidence="1" type="ORF">SAMN05216222_3691</name>
</gene>
<dbReference type="Gene3D" id="1.20.910.10">
    <property type="entry name" value="Heme oxygenase-like"/>
    <property type="match status" value="1"/>
</dbReference>
<evidence type="ECO:0000313" key="2">
    <source>
        <dbReference type="Proteomes" id="UP000198481"/>
    </source>
</evidence>
<dbReference type="Proteomes" id="UP000198481">
    <property type="component" value="Chromosome I"/>
</dbReference>
<dbReference type="Pfam" id="PF14518">
    <property type="entry name" value="Haem_oxygenas_2"/>
    <property type="match status" value="1"/>
</dbReference>
<proteinExistence type="predicted"/>
<name>A0A1H1Z0K5_9PSED</name>
<evidence type="ECO:0000313" key="1">
    <source>
        <dbReference type="EMBL" id="SDT27274.1"/>
    </source>
</evidence>
<dbReference type="SUPFAM" id="SSF48613">
    <property type="entry name" value="Heme oxygenase-like"/>
    <property type="match status" value="1"/>
</dbReference>
<accession>A0A1H1Z0K5</accession>
<organism evidence="1 2">
    <name type="scientific">Pseudomonas prosekii</name>
    <dbReference type="NCBI Taxonomy" id="1148509"/>
    <lineage>
        <taxon>Bacteria</taxon>
        <taxon>Pseudomonadati</taxon>
        <taxon>Pseudomonadota</taxon>
        <taxon>Gammaproteobacteria</taxon>
        <taxon>Pseudomonadales</taxon>
        <taxon>Pseudomonadaceae</taxon>
        <taxon>Pseudomonas</taxon>
    </lineage>
</organism>
<dbReference type="RefSeq" id="WP_092278047.1">
    <property type="nucleotide sequence ID" value="NZ_LT629762.1"/>
</dbReference>
<dbReference type="AlphaFoldDB" id="A0A1H1Z0K5"/>